<dbReference type="InterPro" id="IPR013094">
    <property type="entry name" value="AB_hydrolase_3"/>
</dbReference>
<dbReference type="InterPro" id="IPR050300">
    <property type="entry name" value="GDXG_lipolytic_enzyme"/>
</dbReference>
<accession>A0A8H7AUV5</accession>
<dbReference type="InterPro" id="IPR029058">
    <property type="entry name" value="AB_hydrolase_fold"/>
</dbReference>
<feature type="active site" evidence="3">
    <location>
        <position position="176"/>
    </location>
</feature>
<dbReference type="AlphaFoldDB" id="A0A8H7AUV5"/>
<proteinExistence type="inferred from homology"/>
<evidence type="ECO:0000256" key="1">
    <source>
        <dbReference type="ARBA" id="ARBA00010515"/>
    </source>
</evidence>
<evidence type="ECO:0000313" key="5">
    <source>
        <dbReference type="EMBL" id="KAF7513367.1"/>
    </source>
</evidence>
<dbReference type="PANTHER" id="PTHR48081">
    <property type="entry name" value="AB HYDROLASE SUPERFAMILY PROTEIN C4A8.06C"/>
    <property type="match status" value="1"/>
</dbReference>
<gene>
    <name evidence="5" type="ORF">GJ744_009788</name>
</gene>
<dbReference type="InterPro" id="IPR033140">
    <property type="entry name" value="Lipase_GDXG_put_SER_AS"/>
</dbReference>
<organism evidence="5 6">
    <name type="scientific">Endocarpon pusillum</name>
    <dbReference type="NCBI Taxonomy" id="364733"/>
    <lineage>
        <taxon>Eukaryota</taxon>
        <taxon>Fungi</taxon>
        <taxon>Dikarya</taxon>
        <taxon>Ascomycota</taxon>
        <taxon>Pezizomycotina</taxon>
        <taxon>Eurotiomycetes</taxon>
        <taxon>Chaetothyriomycetidae</taxon>
        <taxon>Verrucariales</taxon>
        <taxon>Verrucariaceae</taxon>
        <taxon>Endocarpon</taxon>
    </lineage>
</organism>
<sequence length="350" mass="38526">MSGSQSTSIKLKYIKAHRSIATASLQTLIKPFRPHLVQPGKPLPAGSQKLEVPKSIQSDHQVKEYCIENVWIYDISLKYAAEESAPTTNNRRDPKHHRLLYFAGGAFQSPPSNDHWKFLSKLVKELHPTYAVTVVSYPLAPNSPAPSSLPVLERLLRAILQQAAQDSVPITLAGDSSGGNIAISVALKAVSSINNHLEGAQSQTLSPMRERETALRNVLLISPSLDMRCTNPQISEVDKHDPVLSASYIEDVAKTWSANLPRDDPAVSPLLAGLMPLKRAGVKVHGVYGTSDVLAPDADLFREKLGSEGVEGEWLVWEKQMHCFPLAWHYGLEESVRGVEWVVDVLKRNA</sequence>
<evidence type="ECO:0000259" key="4">
    <source>
        <dbReference type="Pfam" id="PF07859"/>
    </source>
</evidence>
<comment type="similarity">
    <text evidence="1">Belongs to the 'GDXG' lipolytic enzyme family.</text>
</comment>
<dbReference type="Pfam" id="PF07859">
    <property type="entry name" value="Abhydrolase_3"/>
    <property type="match status" value="1"/>
</dbReference>
<feature type="domain" description="Alpha/beta hydrolase fold-3" evidence="4">
    <location>
        <begin position="99"/>
        <end position="325"/>
    </location>
</feature>
<evidence type="ECO:0000256" key="3">
    <source>
        <dbReference type="PROSITE-ProRule" id="PRU10038"/>
    </source>
</evidence>
<dbReference type="EMBL" id="JAACFV010000006">
    <property type="protein sequence ID" value="KAF7513367.1"/>
    <property type="molecule type" value="Genomic_DNA"/>
</dbReference>
<name>A0A8H7AUV5_9EURO</name>
<evidence type="ECO:0000313" key="6">
    <source>
        <dbReference type="Proteomes" id="UP000606974"/>
    </source>
</evidence>
<dbReference type="PANTHER" id="PTHR48081:SF8">
    <property type="entry name" value="ALPHA_BETA HYDROLASE FOLD-3 DOMAIN-CONTAINING PROTEIN-RELATED"/>
    <property type="match status" value="1"/>
</dbReference>
<protein>
    <recommendedName>
        <fullName evidence="4">Alpha/beta hydrolase fold-3 domain-containing protein</fullName>
    </recommendedName>
</protein>
<dbReference type="Proteomes" id="UP000606974">
    <property type="component" value="Unassembled WGS sequence"/>
</dbReference>
<dbReference type="Gene3D" id="3.40.50.1820">
    <property type="entry name" value="alpha/beta hydrolase"/>
    <property type="match status" value="1"/>
</dbReference>
<dbReference type="GO" id="GO:0016787">
    <property type="term" value="F:hydrolase activity"/>
    <property type="evidence" value="ECO:0007669"/>
    <property type="project" value="UniProtKB-KW"/>
</dbReference>
<keyword evidence="2" id="KW-0378">Hydrolase</keyword>
<dbReference type="OrthoDB" id="2152029at2759"/>
<comment type="caution">
    <text evidence="5">The sequence shown here is derived from an EMBL/GenBank/DDBJ whole genome shotgun (WGS) entry which is preliminary data.</text>
</comment>
<dbReference type="SUPFAM" id="SSF53474">
    <property type="entry name" value="alpha/beta-Hydrolases"/>
    <property type="match status" value="1"/>
</dbReference>
<dbReference type="PROSITE" id="PS01174">
    <property type="entry name" value="LIPASE_GDXG_SER"/>
    <property type="match status" value="1"/>
</dbReference>
<reference evidence="5" key="1">
    <citation type="submission" date="2020-02" db="EMBL/GenBank/DDBJ databases">
        <authorList>
            <person name="Palmer J.M."/>
        </authorList>
    </citation>
    <scope>NUCLEOTIDE SEQUENCE</scope>
    <source>
        <strain evidence="5">EPUS1.4</strain>
        <tissue evidence="5">Thallus</tissue>
    </source>
</reference>
<evidence type="ECO:0000256" key="2">
    <source>
        <dbReference type="ARBA" id="ARBA00022801"/>
    </source>
</evidence>
<keyword evidence="6" id="KW-1185">Reference proteome</keyword>